<dbReference type="SUPFAM" id="SSF52540">
    <property type="entry name" value="P-loop containing nucleoside triphosphate hydrolases"/>
    <property type="match status" value="1"/>
</dbReference>
<gene>
    <name evidence="2" type="ORF">SAMN02745202_01772</name>
</gene>
<reference evidence="2 3" key="1">
    <citation type="submission" date="2017-02" db="EMBL/GenBank/DDBJ databases">
        <authorList>
            <person name="Peterson S.W."/>
        </authorList>
    </citation>
    <scope>NUCLEOTIDE SEQUENCE [LARGE SCALE GENOMIC DNA]</scope>
    <source>
        <strain evidence="2 3">ATCC 43324</strain>
    </source>
</reference>
<evidence type="ECO:0000313" key="2">
    <source>
        <dbReference type="EMBL" id="SKA01378.1"/>
    </source>
</evidence>
<dbReference type="Proteomes" id="UP000190065">
    <property type="component" value="Unassembled WGS sequence"/>
</dbReference>
<dbReference type="PANTHER" id="PTHR40396">
    <property type="entry name" value="ATPASE-LIKE PROTEIN"/>
    <property type="match status" value="1"/>
</dbReference>
<dbReference type="RefSeq" id="WP_009237498.1">
    <property type="nucleotide sequence ID" value="NZ_FUXK01000021.1"/>
</dbReference>
<dbReference type="Pfam" id="PF13304">
    <property type="entry name" value="AAA_21"/>
    <property type="match status" value="1"/>
</dbReference>
<proteinExistence type="predicted"/>
<sequence length="428" mass="48804">MIRCFSVKNYLSISDRQELDFTAKGPSSALVSEVADGVFLYKLGILYGANASGKSNMLLAMNDVFRILVQPKNDATQAISCYIPFSLTADEPTEMAVSFYVGKVRYDYAVIYNRSSILKEELYYYPKGNKSLFYERTFVGDGVQAEVKFGASLRLQVKTQDSIRENTLNNHSVLSVCIKNTFKEDIKPFTALHSYLMTRFHDVDGTADGAKGIVEIMKEAYSDKTKRRFFEQMLEKADLNIVGFRPVVEDRIVPVAYREHIKNESIPDNIKEELLKPTVESIVFEHKTDSTTFDVPLKMQSRGTQKYIRILNTLYDLISSNHVYYLDELGEDLHYDLLFYYLSVFLFNSENSQLIITSQETALLSQDLINENRGAVWFVEKNHNTASSEYSRGDSFGLHKNLSLYNSYKSGRLGAKPELGSMFIDLED</sequence>
<dbReference type="GO" id="GO:0005524">
    <property type="term" value="F:ATP binding"/>
    <property type="evidence" value="ECO:0007669"/>
    <property type="project" value="InterPro"/>
</dbReference>
<name>A0A1T4QDQ6_9BACT</name>
<organism evidence="2 3">
    <name type="scientific">Segatella oulorum</name>
    <dbReference type="NCBI Taxonomy" id="28136"/>
    <lineage>
        <taxon>Bacteria</taxon>
        <taxon>Pseudomonadati</taxon>
        <taxon>Bacteroidota</taxon>
        <taxon>Bacteroidia</taxon>
        <taxon>Bacteroidales</taxon>
        <taxon>Prevotellaceae</taxon>
        <taxon>Segatella</taxon>
    </lineage>
</organism>
<dbReference type="PANTHER" id="PTHR40396:SF1">
    <property type="entry name" value="ATPASE AAA-TYPE CORE DOMAIN-CONTAINING PROTEIN"/>
    <property type="match status" value="1"/>
</dbReference>
<dbReference type="InterPro" id="IPR027417">
    <property type="entry name" value="P-loop_NTPase"/>
</dbReference>
<dbReference type="Gene3D" id="3.40.50.300">
    <property type="entry name" value="P-loop containing nucleotide triphosphate hydrolases"/>
    <property type="match status" value="1"/>
</dbReference>
<dbReference type="GO" id="GO:0016887">
    <property type="term" value="F:ATP hydrolysis activity"/>
    <property type="evidence" value="ECO:0007669"/>
    <property type="project" value="InterPro"/>
</dbReference>
<feature type="domain" description="ATPase AAA-type core" evidence="1">
    <location>
        <begin position="45"/>
        <end position="365"/>
    </location>
</feature>
<dbReference type="AlphaFoldDB" id="A0A1T4QDQ6"/>
<evidence type="ECO:0000259" key="1">
    <source>
        <dbReference type="Pfam" id="PF13304"/>
    </source>
</evidence>
<accession>A0A1T4QDQ6</accession>
<dbReference type="InterPro" id="IPR003959">
    <property type="entry name" value="ATPase_AAA_core"/>
</dbReference>
<dbReference type="eggNOG" id="COG1106">
    <property type="taxonomic scope" value="Bacteria"/>
</dbReference>
<protein>
    <recommendedName>
        <fullName evidence="1">ATPase AAA-type core domain-containing protein</fullName>
    </recommendedName>
</protein>
<dbReference type="STRING" id="28136.SAMN02745202_01772"/>
<evidence type="ECO:0000313" key="3">
    <source>
        <dbReference type="Proteomes" id="UP000190065"/>
    </source>
</evidence>
<dbReference type="EMBL" id="FUXK01000021">
    <property type="protein sequence ID" value="SKA01378.1"/>
    <property type="molecule type" value="Genomic_DNA"/>
</dbReference>